<reference evidence="1" key="1">
    <citation type="submission" date="2014-09" db="EMBL/GenBank/DDBJ databases">
        <authorList>
            <person name="Magalhaes I.L.F."/>
            <person name="Oliveira U."/>
            <person name="Santos F.R."/>
            <person name="Vidigal T.H.D.A."/>
            <person name="Brescovit A.D."/>
            <person name="Santos A.J."/>
        </authorList>
    </citation>
    <scope>NUCLEOTIDE SEQUENCE</scope>
    <source>
        <tissue evidence="1">Shoot tissue taken approximately 20 cm above the soil surface</tissue>
    </source>
</reference>
<organism evidence="1">
    <name type="scientific">Arundo donax</name>
    <name type="common">Giant reed</name>
    <name type="synonym">Donax arundinaceus</name>
    <dbReference type="NCBI Taxonomy" id="35708"/>
    <lineage>
        <taxon>Eukaryota</taxon>
        <taxon>Viridiplantae</taxon>
        <taxon>Streptophyta</taxon>
        <taxon>Embryophyta</taxon>
        <taxon>Tracheophyta</taxon>
        <taxon>Spermatophyta</taxon>
        <taxon>Magnoliopsida</taxon>
        <taxon>Liliopsida</taxon>
        <taxon>Poales</taxon>
        <taxon>Poaceae</taxon>
        <taxon>PACMAD clade</taxon>
        <taxon>Arundinoideae</taxon>
        <taxon>Arundineae</taxon>
        <taxon>Arundo</taxon>
    </lineage>
</organism>
<name>A0A0A9ABD3_ARUDO</name>
<dbReference type="AlphaFoldDB" id="A0A0A9ABD3"/>
<evidence type="ECO:0000313" key="1">
    <source>
        <dbReference type="EMBL" id="JAD46295.1"/>
    </source>
</evidence>
<protein>
    <submittedName>
        <fullName evidence="1">Uncharacterized protein</fullName>
    </submittedName>
</protein>
<dbReference type="EMBL" id="GBRH01251600">
    <property type="protein sequence ID" value="JAD46295.1"/>
    <property type="molecule type" value="Transcribed_RNA"/>
</dbReference>
<reference evidence="1" key="2">
    <citation type="journal article" date="2015" name="Data Brief">
        <title>Shoot transcriptome of the giant reed, Arundo donax.</title>
        <authorList>
            <person name="Barrero R.A."/>
            <person name="Guerrero F.D."/>
            <person name="Moolhuijzen P."/>
            <person name="Goolsby J.A."/>
            <person name="Tidwell J."/>
            <person name="Bellgard S.E."/>
            <person name="Bellgard M.I."/>
        </authorList>
    </citation>
    <scope>NUCLEOTIDE SEQUENCE</scope>
    <source>
        <tissue evidence="1">Shoot tissue taken approximately 20 cm above the soil surface</tissue>
    </source>
</reference>
<proteinExistence type="predicted"/>
<accession>A0A0A9ABD3</accession>
<sequence>MHGIRSMISNHITPKYISLTHHFSKIIGCTCTSYIKQNLVEDPKSIHRLC</sequence>